<feature type="domain" description="Protein kinase" evidence="8">
    <location>
        <begin position="49"/>
        <end position="316"/>
    </location>
</feature>
<gene>
    <name evidence="9" type="ORF">LSP00402_LOCUS11302</name>
</gene>
<feature type="binding site" evidence="6">
    <location>
        <position position="80"/>
    </location>
    <ligand>
        <name>ATP</name>
        <dbReference type="ChEBI" id="CHEBI:30616"/>
    </ligand>
</feature>
<dbReference type="SMART" id="SM00220">
    <property type="entry name" value="S_TKc"/>
    <property type="match status" value="1"/>
</dbReference>
<organism evidence="9">
    <name type="scientific">Lotharella oceanica</name>
    <dbReference type="NCBI Taxonomy" id="641309"/>
    <lineage>
        <taxon>Eukaryota</taxon>
        <taxon>Sar</taxon>
        <taxon>Rhizaria</taxon>
        <taxon>Cercozoa</taxon>
        <taxon>Chlorarachniophyceae</taxon>
        <taxon>Lotharella</taxon>
    </lineage>
</organism>
<evidence type="ECO:0000256" key="7">
    <source>
        <dbReference type="SAM" id="MobiDB-lite"/>
    </source>
</evidence>
<dbReference type="AlphaFoldDB" id="A0A7S2XDM9"/>
<evidence type="ECO:0000256" key="5">
    <source>
        <dbReference type="ARBA" id="ARBA00022840"/>
    </source>
</evidence>
<sequence length="579" mass="66256">MQQTTPDYEDQSALKWKNHSNVTPAIIKKDLTDAGIKIENYEKTSAEFKDHHIMLGKGAFGKVTEGRLIVGSSEVPIAIKRLRPNKLQHSLNQLRMEILVMADVHDKNATSRVIKLLGVDFEDTTQGQVSICMLLELCDNGNMHDLVALLGGLDSIVARTYFTQLVEGVKSLHDSGYIHRDLKPENLLLDRNFNLKIADFGISHPIAKGLGKTYRQWPGTPLFKSPEVKQRKEYDETYDIWSCGVILFIFICGAPPFDDNGYYWDLLENQKHYLFWCFHQHYHFLDDGAQDLINKMLMYKYRQRISIPGIQEHDWYKAKILPNDGQNRFALKNRVRSLMDRARPSRASKKSSKLEQEKEKELEDISGKKGGRNRPMKEIVEQYFVNIPTDILEQTIAEDFSKYQPMQFRGRLAGDPESMKIGKGSLHFNYVVSKLEPHRALKALVAFFRQMNKINPKCTFTPYLSEMRVESELNITLEDGNVVILQLEAQVFKMKEESAAGKKEAEAHGTAKSQSLVVFDRLRGEADKFSKFFVVAVSTVCHAKNCLACHHHCVQVSINVSRRRLSFFCCSAIGTWKRG</sequence>
<dbReference type="InterPro" id="IPR017441">
    <property type="entry name" value="Protein_kinase_ATP_BS"/>
</dbReference>
<dbReference type="InterPro" id="IPR011009">
    <property type="entry name" value="Kinase-like_dom_sf"/>
</dbReference>
<keyword evidence="5 6" id="KW-0067">ATP-binding</keyword>
<proteinExistence type="predicted"/>
<evidence type="ECO:0000256" key="6">
    <source>
        <dbReference type="PROSITE-ProRule" id="PRU10141"/>
    </source>
</evidence>
<dbReference type="PROSITE" id="PS50011">
    <property type="entry name" value="PROTEIN_KINASE_DOM"/>
    <property type="match status" value="1"/>
</dbReference>
<dbReference type="Pfam" id="PF00069">
    <property type="entry name" value="Pkinase"/>
    <property type="match status" value="1"/>
</dbReference>
<reference evidence="9" key="1">
    <citation type="submission" date="2021-01" db="EMBL/GenBank/DDBJ databases">
        <authorList>
            <person name="Corre E."/>
            <person name="Pelletier E."/>
            <person name="Niang G."/>
            <person name="Scheremetjew M."/>
            <person name="Finn R."/>
            <person name="Kale V."/>
            <person name="Holt S."/>
            <person name="Cochrane G."/>
            <person name="Meng A."/>
            <person name="Brown T."/>
            <person name="Cohen L."/>
        </authorList>
    </citation>
    <scope>NUCLEOTIDE SEQUENCE</scope>
    <source>
        <strain evidence="9">CCMP622</strain>
    </source>
</reference>
<dbReference type="PROSITE" id="PS00107">
    <property type="entry name" value="PROTEIN_KINASE_ATP"/>
    <property type="match status" value="1"/>
</dbReference>
<dbReference type="InterPro" id="IPR000719">
    <property type="entry name" value="Prot_kinase_dom"/>
</dbReference>
<evidence type="ECO:0000256" key="1">
    <source>
        <dbReference type="ARBA" id="ARBA00022527"/>
    </source>
</evidence>
<dbReference type="GO" id="GO:0005634">
    <property type="term" value="C:nucleus"/>
    <property type="evidence" value="ECO:0007669"/>
    <property type="project" value="TreeGrafter"/>
</dbReference>
<accession>A0A7S2XDM9</accession>
<evidence type="ECO:0000259" key="8">
    <source>
        <dbReference type="PROSITE" id="PS50011"/>
    </source>
</evidence>
<feature type="region of interest" description="Disordered" evidence="7">
    <location>
        <begin position="340"/>
        <end position="372"/>
    </location>
</feature>
<name>A0A7S2XDM9_9EUKA</name>
<dbReference type="EMBL" id="HBHP01018190">
    <property type="protein sequence ID" value="CAD9766704.1"/>
    <property type="molecule type" value="Transcribed_RNA"/>
</dbReference>
<keyword evidence="2" id="KW-0808">Transferase</keyword>
<evidence type="ECO:0000256" key="2">
    <source>
        <dbReference type="ARBA" id="ARBA00022679"/>
    </source>
</evidence>
<dbReference type="SUPFAM" id="SSF56112">
    <property type="entry name" value="Protein kinase-like (PK-like)"/>
    <property type="match status" value="1"/>
</dbReference>
<dbReference type="PANTHER" id="PTHR24345:SF0">
    <property type="entry name" value="CELL CYCLE SERINE_THREONINE-PROTEIN KINASE CDC5_MSD2"/>
    <property type="match status" value="1"/>
</dbReference>
<dbReference type="PANTHER" id="PTHR24345">
    <property type="entry name" value="SERINE/THREONINE-PROTEIN KINASE PLK"/>
    <property type="match status" value="1"/>
</dbReference>
<keyword evidence="3 6" id="KW-0547">Nucleotide-binding</keyword>
<protein>
    <recommendedName>
        <fullName evidence="8">Protein kinase domain-containing protein</fullName>
    </recommendedName>
</protein>
<feature type="compositionally biased region" description="Basic and acidic residues" evidence="7">
    <location>
        <begin position="352"/>
        <end position="367"/>
    </location>
</feature>
<keyword evidence="4" id="KW-0418">Kinase</keyword>
<evidence type="ECO:0000256" key="3">
    <source>
        <dbReference type="ARBA" id="ARBA00022741"/>
    </source>
</evidence>
<evidence type="ECO:0000313" key="9">
    <source>
        <dbReference type="EMBL" id="CAD9766704.1"/>
    </source>
</evidence>
<evidence type="ECO:0000256" key="4">
    <source>
        <dbReference type="ARBA" id="ARBA00022777"/>
    </source>
</evidence>
<dbReference type="GO" id="GO:0004674">
    <property type="term" value="F:protein serine/threonine kinase activity"/>
    <property type="evidence" value="ECO:0007669"/>
    <property type="project" value="UniProtKB-KW"/>
</dbReference>
<dbReference type="InterPro" id="IPR008271">
    <property type="entry name" value="Ser/Thr_kinase_AS"/>
</dbReference>
<dbReference type="PROSITE" id="PS00108">
    <property type="entry name" value="PROTEIN_KINASE_ST"/>
    <property type="match status" value="1"/>
</dbReference>
<dbReference type="GO" id="GO:0005524">
    <property type="term" value="F:ATP binding"/>
    <property type="evidence" value="ECO:0007669"/>
    <property type="project" value="UniProtKB-UniRule"/>
</dbReference>
<dbReference type="Gene3D" id="1.10.510.10">
    <property type="entry name" value="Transferase(Phosphotransferase) domain 1"/>
    <property type="match status" value="1"/>
</dbReference>
<keyword evidence="1" id="KW-0723">Serine/threonine-protein kinase</keyword>